<protein>
    <recommendedName>
        <fullName evidence="2">Type II secretion system protein H</fullName>
    </recommendedName>
    <alternativeName>
        <fullName evidence="10">General secretion pathway protein H</fullName>
    </alternativeName>
</protein>
<evidence type="ECO:0000313" key="13">
    <source>
        <dbReference type="EMBL" id="AXE36894.1"/>
    </source>
</evidence>
<dbReference type="Pfam" id="PF12019">
    <property type="entry name" value="GspH"/>
    <property type="match status" value="1"/>
</dbReference>
<evidence type="ECO:0000256" key="9">
    <source>
        <dbReference type="ARBA" id="ARBA00025772"/>
    </source>
</evidence>
<reference evidence="13 15" key="1">
    <citation type="submission" date="2018-05" db="EMBL/GenBank/DDBJ databases">
        <title>Genome sequencing, assembly and analysis of the novel insecticidal bacterium, Chromobacterium phragmitis.</title>
        <authorList>
            <person name="Sparks M.E."/>
            <person name="Blackburn M.B."/>
            <person name="Gundersen-Rindal D.E."/>
        </authorList>
    </citation>
    <scope>NUCLEOTIDE SEQUENCE [LARGE SCALE GENOMIC DNA]</scope>
    <source>
        <strain evidence="13">IIBBL 274-1</strain>
    </source>
</reference>
<dbReference type="GO" id="GO:0005886">
    <property type="term" value="C:plasma membrane"/>
    <property type="evidence" value="ECO:0007669"/>
    <property type="project" value="UniProtKB-SubCell"/>
</dbReference>
<evidence type="ECO:0000256" key="8">
    <source>
        <dbReference type="ARBA" id="ARBA00023136"/>
    </source>
</evidence>
<dbReference type="GO" id="GO:0015627">
    <property type="term" value="C:type II protein secretion system complex"/>
    <property type="evidence" value="ECO:0007669"/>
    <property type="project" value="InterPro"/>
</dbReference>
<dbReference type="Proteomes" id="UP000252038">
    <property type="component" value="Chromosome"/>
</dbReference>
<gene>
    <name evidence="14" type="ORF">ABI908_22780</name>
    <name evidence="13" type="ORF">DK843_05750</name>
</gene>
<dbReference type="Gene3D" id="3.55.40.10">
    <property type="entry name" value="minor pseudopilin epsh domain"/>
    <property type="match status" value="1"/>
</dbReference>
<evidence type="ECO:0000313" key="15">
    <source>
        <dbReference type="Proteomes" id="UP000252038"/>
    </source>
</evidence>
<dbReference type="RefSeq" id="WP_114063545.1">
    <property type="nucleotide sequence ID" value="NZ_CP029495.1"/>
</dbReference>
<dbReference type="KEGG" id="chri:DK842_00470"/>
<comment type="similarity">
    <text evidence="9">Belongs to the GSP H family.</text>
</comment>
<dbReference type="SUPFAM" id="SSF54523">
    <property type="entry name" value="Pili subunits"/>
    <property type="match status" value="1"/>
</dbReference>
<evidence type="ECO:0000256" key="5">
    <source>
        <dbReference type="ARBA" id="ARBA00022519"/>
    </source>
</evidence>
<reference evidence="14 16" key="2">
    <citation type="submission" date="2024-05" db="EMBL/GenBank/DDBJ databases">
        <authorList>
            <person name="De Oliveira J.P."/>
            <person name="Noriler S.A."/>
            <person name="De Oliveira A.G."/>
            <person name="Sipoli D.S."/>
        </authorList>
    </citation>
    <scope>NUCLEOTIDE SEQUENCE [LARGE SCALE GENOMIC DNA]</scope>
    <source>
        <strain evidence="14 16">LABIM192</strain>
    </source>
</reference>
<evidence type="ECO:0000256" key="3">
    <source>
        <dbReference type="ARBA" id="ARBA00022475"/>
    </source>
</evidence>
<keyword evidence="6 11" id="KW-0812">Transmembrane</keyword>
<proteinExistence type="inferred from homology"/>
<comment type="subcellular location">
    <subcellularLocation>
        <location evidence="1">Cell inner membrane</location>
        <topology evidence="1">Single-pass membrane protein</topology>
    </subcellularLocation>
</comment>
<evidence type="ECO:0000313" key="14">
    <source>
        <dbReference type="EMBL" id="MEO9386925.1"/>
    </source>
</evidence>
<keyword evidence="8 11" id="KW-0472">Membrane</keyword>
<evidence type="ECO:0000256" key="11">
    <source>
        <dbReference type="SAM" id="Phobius"/>
    </source>
</evidence>
<dbReference type="Pfam" id="PF07963">
    <property type="entry name" value="N_methyl"/>
    <property type="match status" value="1"/>
</dbReference>
<dbReference type="EMBL" id="CP029554">
    <property type="protein sequence ID" value="AXE36894.1"/>
    <property type="molecule type" value="Genomic_DNA"/>
</dbReference>
<evidence type="ECO:0000256" key="1">
    <source>
        <dbReference type="ARBA" id="ARBA00004377"/>
    </source>
</evidence>
<dbReference type="Proteomes" id="UP001462502">
    <property type="component" value="Unassembled WGS sequence"/>
</dbReference>
<sequence>MDKRQGFTLLELLMVMALLAIVLAFAVPAYQSTVAANAVMSESNSLYGDVLLARNEALKRGQTVLVCPSADGSSCNAGSPANLNWAGGWIALQAVNGNCTDTSGTVLRRQQALTSGDSAAYSNSASPYLCFNRMGYAPSGYVGMVTFNAPGNPASSRRCVAIAAVGHPQVLISGQSDNTGQYTCP</sequence>
<evidence type="ECO:0000256" key="2">
    <source>
        <dbReference type="ARBA" id="ARBA00021549"/>
    </source>
</evidence>
<dbReference type="AlphaFoldDB" id="A0A344UNP6"/>
<keyword evidence="4" id="KW-0488">Methylation</keyword>
<evidence type="ECO:0000256" key="6">
    <source>
        <dbReference type="ARBA" id="ARBA00022692"/>
    </source>
</evidence>
<feature type="domain" description="General secretion pathway GspH" evidence="12">
    <location>
        <begin position="43"/>
        <end position="166"/>
    </location>
</feature>
<dbReference type="PROSITE" id="PS00409">
    <property type="entry name" value="PROKAR_NTER_METHYL"/>
    <property type="match status" value="1"/>
</dbReference>
<name>A0A344UNP6_9NEIS</name>
<dbReference type="InterPro" id="IPR022346">
    <property type="entry name" value="T2SS_GspH"/>
</dbReference>
<dbReference type="EMBL" id="JBDXMI010000001">
    <property type="protein sequence ID" value="MEO9386925.1"/>
    <property type="molecule type" value="Genomic_DNA"/>
</dbReference>
<feature type="transmembrane region" description="Helical" evidence="11">
    <location>
        <begin position="12"/>
        <end position="30"/>
    </location>
</feature>
<dbReference type="InterPro" id="IPR045584">
    <property type="entry name" value="Pilin-like"/>
</dbReference>
<dbReference type="OrthoDB" id="8592199at2"/>
<dbReference type="NCBIfam" id="TIGR02532">
    <property type="entry name" value="IV_pilin_GFxxxE"/>
    <property type="match status" value="1"/>
</dbReference>
<keyword evidence="16" id="KW-1185">Reference proteome</keyword>
<keyword evidence="7 11" id="KW-1133">Transmembrane helix</keyword>
<evidence type="ECO:0000313" key="16">
    <source>
        <dbReference type="Proteomes" id="UP001462502"/>
    </source>
</evidence>
<dbReference type="InterPro" id="IPR012902">
    <property type="entry name" value="N_methyl_site"/>
</dbReference>
<organism evidence="13 15">
    <name type="scientific">Chromobacterium phragmitis</name>
    <dbReference type="NCBI Taxonomy" id="2202141"/>
    <lineage>
        <taxon>Bacteria</taxon>
        <taxon>Pseudomonadati</taxon>
        <taxon>Pseudomonadota</taxon>
        <taxon>Betaproteobacteria</taxon>
        <taxon>Neisseriales</taxon>
        <taxon>Chromobacteriaceae</taxon>
        <taxon>Chromobacterium</taxon>
    </lineage>
</organism>
<evidence type="ECO:0000256" key="4">
    <source>
        <dbReference type="ARBA" id="ARBA00022481"/>
    </source>
</evidence>
<dbReference type="GO" id="GO:0015628">
    <property type="term" value="P:protein secretion by the type II secretion system"/>
    <property type="evidence" value="ECO:0007669"/>
    <property type="project" value="InterPro"/>
</dbReference>
<dbReference type="KEGG" id="chrb:DK843_05750"/>
<keyword evidence="5" id="KW-0997">Cell inner membrane</keyword>
<keyword evidence="3" id="KW-1003">Cell membrane</keyword>
<accession>A0A344UNP6</accession>
<evidence type="ECO:0000256" key="7">
    <source>
        <dbReference type="ARBA" id="ARBA00022989"/>
    </source>
</evidence>
<evidence type="ECO:0000259" key="12">
    <source>
        <dbReference type="Pfam" id="PF12019"/>
    </source>
</evidence>
<evidence type="ECO:0000256" key="10">
    <source>
        <dbReference type="ARBA" id="ARBA00030775"/>
    </source>
</evidence>